<sequence>MKKKILVWLLGLSILGVFTVGEKVDAAEMLRLYNPNSGEHFYTADGTEKNQLASAGWQYEGTGWVAPDNGDPVYRVYNPNVGDHHYTLNVSEKDHLISVGWQYEGIGWYSDTQETVAVYRAYNPNAQTGSHNYTTNTGEQQSLLSAGWHDENIGWYAIGEGRPIVNPSTPGNSNNSGVYVDAQGNGLIKGSQNNIYHIPGSKYYDRTTNVVAWFKTIAEAEAAGYRAPQN</sequence>
<comment type="caution">
    <text evidence="2">The sequence shown here is derived from an EMBL/GenBank/DDBJ whole genome shotgun (WGS) entry which is preliminary data.</text>
</comment>
<dbReference type="RefSeq" id="WP_218324720.1">
    <property type="nucleotide sequence ID" value="NZ_JAHUZB010000001.1"/>
</dbReference>
<accession>A0ABS6T9U5</accession>
<dbReference type="EMBL" id="JAHUZB010000001">
    <property type="protein sequence ID" value="MBV7389672.1"/>
    <property type="molecule type" value="Genomic_DNA"/>
</dbReference>
<dbReference type="InterPro" id="IPR043708">
    <property type="entry name" value="DUF5648"/>
</dbReference>
<gene>
    <name evidence="2" type="ORF">KUA55_03200</name>
</gene>
<evidence type="ECO:0000313" key="2">
    <source>
        <dbReference type="EMBL" id="MBV7389672.1"/>
    </source>
</evidence>
<proteinExistence type="predicted"/>
<dbReference type="Proteomes" id="UP000774130">
    <property type="component" value="Unassembled WGS sequence"/>
</dbReference>
<protein>
    <submittedName>
        <fullName evidence="2">Calcium-binding protein</fullName>
    </submittedName>
</protein>
<keyword evidence="3" id="KW-1185">Reference proteome</keyword>
<name>A0ABS6T9U5_9ENTE</name>
<dbReference type="Pfam" id="PF18885">
    <property type="entry name" value="DUF5648"/>
    <property type="match status" value="1"/>
</dbReference>
<feature type="domain" description="DUF5648" evidence="1">
    <location>
        <begin position="29"/>
        <end position="157"/>
    </location>
</feature>
<evidence type="ECO:0000259" key="1">
    <source>
        <dbReference type="Pfam" id="PF18885"/>
    </source>
</evidence>
<reference evidence="2 3" key="1">
    <citation type="submission" date="2021-06" db="EMBL/GenBank/DDBJ databases">
        <title>Enterococcus alishanensis sp. nov., a novel lactic acid bacterium isolated from fresh coffee beans.</title>
        <authorList>
            <person name="Chen Y.-S."/>
        </authorList>
    </citation>
    <scope>NUCLEOTIDE SEQUENCE [LARGE SCALE GENOMIC DNA]</scope>
    <source>
        <strain evidence="2 3">ALS3</strain>
    </source>
</reference>
<evidence type="ECO:0000313" key="3">
    <source>
        <dbReference type="Proteomes" id="UP000774130"/>
    </source>
</evidence>
<organism evidence="2 3">
    <name type="scientific">Enterococcus alishanensis</name>
    <dbReference type="NCBI Taxonomy" id="1303817"/>
    <lineage>
        <taxon>Bacteria</taxon>
        <taxon>Bacillati</taxon>
        <taxon>Bacillota</taxon>
        <taxon>Bacilli</taxon>
        <taxon>Lactobacillales</taxon>
        <taxon>Enterococcaceae</taxon>
        <taxon>Enterococcus</taxon>
    </lineage>
</organism>